<evidence type="ECO:0000313" key="2">
    <source>
        <dbReference type="Proteomes" id="UP000789570"/>
    </source>
</evidence>
<gene>
    <name evidence="1" type="ORF">FCALED_LOCUS11805</name>
</gene>
<accession>A0A9N9EAM5</accession>
<reference evidence="1" key="1">
    <citation type="submission" date="2021-06" db="EMBL/GenBank/DDBJ databases">
        <authorList>
            <person name="Kallberg Y."/>
            <person name="Tangrot J."/>
            <person name="Rosling A."/>
        </authorList>
    </citation>
    <scope>NUCLEOTIDE SEQUENCE</scope>
    <source>
        <strain evidence="1">UK204</strain>
    </source>
</reference>
<dbReference type="Proteomes" id="UP000789570">
    <property type="component" value="Unassembled WGS sequence"/>
</dbReference>
<keyword evidence="2" id="KW-1185">Reference proteome</keyword>
<dbReference type="AlphaFoldDB" id="A0A9N9EAM5"/>
<name>A0A9N9EAM5_9GLOM</name>
<protein>
    <submittedName>
        <fullName evidence="1">7201_t:CDS:1</fullName>
    </submittedName>
</protein>
<comment type="caution">
    <text evidence="1">The sequence shown here is derived from an EMBL/GenBank/DDBJ whole genome shotgun (WGS) entry which is preliminary data.</text>
</comment>
<organism evidence="1 2">
    <name type="scientific">Funneliformis caledonium</name>
    <dbReference type="NCBI Taxonomy" id="1117310"/>
    <lineage>
        <taxon>Eukaryota</taxon>
        <taxon>Fungi</taxon>
        <taxon>Fungi incertae sedis</taxon>
        <taxon>Mucoromycota</taxon>
        <taxon>Glomeromycotina</taxon>
        <taxon>Glomeromycetes</taxon>
        <taxon>Glomerales</taxon>
        <taxon>Glomeraceae</taxon>
        <taxon>Funneliformis</taxon>
    </lineage>
</organism>
<dbReference type="EMBL" id="CAJVPQ010005244">
    <property type="protein sequence ID" value="CAG8666525.1"/>
    <property type="molecule type" value="Genomic_DNA"/>
</dbReference>
<sequence>ESENLDACRIDVYFEEILDLIIMRFYFNLNWLSYAEVTSFLKIGEIDFDNKRFLILQGVEFLSQMKPKVPNKHEDRHKNILKILSKLLI</sequence>
<proteinExistence type="predicted"/>
<evidence type="ECO:0000313" key="1">
    <source>
        <dbReference type="EMBL" id="CAG8666525.1"/>
    </source>
</evidence>
<feature type="non-terminal residue" evidence="1">
    <location>
        <position position="89"/>
    </location>
</feature>